<dbReference type="CDD" id="cd16936">
    <property type="entry name" value="HATPase_RsbW-like"/>
    <property type="match status" value="1"/>
</dbReference>
<dbReference type="Proteomes" id="UP001604282">
    <property type="component" value="Unassembled WGS sequence"/>
</dbReference>
<gene>
    <name evidence="1" type="ORF">ACGFYS_11425</name>
</gene>
<reference evidence="1 2" key="1">
    <citation type="submission" date="2024-10" db="EMBL/GenBank/DDBJ databases">
        <title>The Natural Products Discovery Center: Release of the First 8490 Sequenced Strains for Exploring Actinobacteria Biosynthetic Diversity.</title>
        <authorList>
            <person name="Kalkreuter E."/>
            <person name="Kautsar S.A."/>
            <person name="Yang D."/>
            <person name="Bader C.D."/>
            <person name="Teijaro C.N."/>
            <person name="Fluegel L."/>
            <person name="Davis C.M."/>
            <person name="Simpson J.R."/>
            <person name="Lauterbach L."/>
            <person name="Steele A.D."/>
            <person name="Gui C."/>
            <person name="Meng S."/>
            <person name="Li G."/>
            <person name="Viehrig K."/>
            <person name="Ye F."/>
            <person name="Su P."/>
            <person name="Kiefer A.F."/>
            <person name="Nichols A."/>
            <person name="Cepeda A.J."/>
            <person name="Yan W."/>
            <person name="Fan B."/>
            <person name="Jiang Y."/>
            <person name="Adhikari A."/>
            <person name="Zheng C.-J."/>
            <person name="Schuster L."/>
            <person name="Cowan T.M."/>
            <person name="Smanski M.J."/>
            <person name="Chevrette M.G."/>
            <person name="De Carvalho L.P.S."/>
            <person name="Shen B."/>
        </authorList>
    </citation>
    <scope>NUCLEOTIDE SEQUENCE [LARGE SCALE GENOMIC DNA]</scope>
    <source>
        <strain evidence="1 2">NPDC048229</strain>
    </source>
</reference>
<organism evidence="1 2">
    <name type="scientific">Streptomyces omiyaensis</name>
    <dbReference type="NCBI Taxonomy" id="68247"/>
    <lineage>
        <taxon>Bacteria</taxon>
        <taxon>Bacillati</taxon>
        <taxon>Actinomycetota</taxon>
        <taxon>Actinomycetes</taxon>
        <taxon>Kitasatosporales</taxon>
        <taxon>Streptomycetaceae</taxon>
        <taxon>Streptomyces</taxon>
    </lineage>
</organism>
<sequence>MLLLTELVADAVRRGGVPYELRLERFTAGVRIELSDTATGPPFTGGPPAPQALFLLRRLGIASGWHTRVPGRTVWCEVAFPQPEPGDGPPSERPRGG</sequence>
<keyword evidence="1" id="KW-0547">Nucleotide-binding</keyword>
<protein>
    <submittedName>
        <fullName evidence="1">ATP-binding protein</fullName>
    </submittedName>
</protein>
<proteinExistence type="predicted"/>
<comment type="caution">
    <text evidence="1">The sequence shown here is derived from an EMBL/GenBank/DDBJ whole genome shotgun (WGS) entry which is preliminary data.</text>
</comment>
<dbReference type="GO" id="GO:0005524">
    <property type="term" value="F:ATP binding"/>
    <property type="evidence" value="ECO:0007669"/>
    <property type="project" value="UniProtKB-KW"/>
</dbReference>
<evidence type="ECO:0000313" key="2">
    <source>
        <dbReference type="Proteomes" id="UP001604282"/>
    </source>
</evidence>
<evidence type="ECO:0000313" key="1">
    <source>
        <dbReference type="EMBL" id="MFG3189547.1"/>
    </source>
</evidence>
<keyword evidence="2" id="KW-1185">Reference proteome</keyword>
<dbReference type="EMBL" id="JBICZW010000006">
    <property type="protein sequence ID" value="MFG3189547.1"/>
    <property type="molecule type" value="Genomic_DNA"/>
</dbReference>
<keyword evidence="1" id="KW-0067">ATP-binding</keyword>
<accession>A0ABW7BQK6</accession>
<dbReference type="RefSeq" id="WP_189848685.1">
    <property type="nucleotide sequence ID" value="NZ_BMVV01000005.1"/>
</dbReference>
<name>A0ABW7BQK6_9ACTN</name>